<dbReference type="AlphaFoldDB" id="A0A127JTV4"/>
<proteinExistence type="predicted"/>
<sequence>MSKLIALAPLCLALAAVHAHAHVVLDQQAAPAASSYKAVFKVGHGCGDSPTRQLIVDIPAAMQSPKPMPKPGWRIDIEKAGDKVTRISWTARTPEDKLANGFYDEFVLVARTPAQPGPVYWPVVQVCDEGRGNWTEVPGPGQKLSDLKSPAALLEVMPSKAGPGHKH</sequence>
<dbReference type="Proteomes" id="UP000070433">
    <property type="component" value="Chromosome"/>
</dbReference>
<dbReference type="CDD" id="cd08545">
    <property type="entry name" value="YcnI_like"/>
    <property type="match status" value="1"/>
</dbReference>
<protein>
    <submittedName>
        <fullName evidence="3">Nuclear export factor GLE1</fullName>
    </submittedName>
</protein>
<evidence type="ECO:0000259" key="2">
    <source>
        <dbReference type="Pfam" id="PF07987"/>
    </source>
</evidence>
<feature type="domain" description="YncI copper-binding" evidence="2">
    <location>
        <begin position="22"/>
        <end position="156"/>
    </location>
</feature>
<name>A0A127JTV4_9BURK</name>
<organism evidence="3 4">
    <name type="scientific">Ramlibacter tataouinensis</name>
    <dbReference type="NCBI Taxonomy" id="94132"/>
    <lineage>
        <taxon>Bacteria</taxon>
        <taxon>Pseudomonadati</taxon>
        <taxon>Pseudomonadota</taxon>
        <taxon>Betaproteobacteria</taxon>
        <taxon>Burkholderiales</taxon>
        <taxon>Comamonadaceae</taxon>
        <taxon>Ramlibacter</taxon>
    </lineage>
</organism>
<reference evidence="3 4" key="1">
    <citation type="journal article" date="2014" name="Int. J. Syst. Evol. Microbiol.">
        <title>Ramlibacter solisilvae sp. nov., isolated from forest soil, and emended description of the genus Ramlibacter.</title>
        <authorList>
            <person name="Lee H.J."/>
            <person name="Lee S.H."/>
            <person name="Lee S.S."/>
            <person name="Lee J.S."/>
            <person name="Kim Y."/>
            <person name="Kim S.C."/>
            <person name="Jeon C.O."/>
        </authorList>
    </citation>
    <scope>NUCLEOTIDE SEQUENCE [LARGE SCALE GENOMIC DNA]</scope>
    <source>
        <strain evidence="3 4">5-10</strain>
    </source>
</reference>
<evidence type="ECO:0000313" key="4">
    <source>
        <dbReference type="Proteomes" id="UP000070433"/>
    </source>
</evidence>
<dbReference type="RefSeq" id="WP_061499736.1">
    <property type="nucleotide sequence ID" value="NZ_CP010951.1"/>
</dbReference>
<gene>
    <name evidence="3" type="ORF">UC35_11860</name>
</gene>
<dbReference type="EMBL" id="CP010951">
    <property type="protein sequence ID" value="AMO23468.1"/>
    <property type="molecule type" value="Genomic_DNA"/>
</dbReference>
<accession>A0A127JTV4</accession>
<evidence type="ECO:0000313" key="3">
    <source>
        <dbReference type="EMBL" id="AMO23468.1"/>
    </source>
</evidence>
<keyword evidence="4" id="KW-1185">Reference proteome</keyword>
<dbReference type="Gene3D" id="2.60.40.2230">
    <property type="entry name" value="Uncharacterised protein YcnI-like PF07987, DUF1775"/>
    <property type="match status" value="1"/>
</dbReference>
<dbReference type="InterPro" id="IPR038507">
    <property type="entry name" value="YcnI-like_sf"/>
</dbReference>
<evidence type="ECO:0000256" key="1">
    <source>
        <dbReference type="SAM" id="SignalP"/>
    </source>
</evidence>
<dbReference type="OrthoDB" id="9796962at2"/>
<dbReference type="Pfam" id="PF07987">
    <property type="entry name" value="DUF1775"/>
    <property type="match status" value="1"/>
</dbReference>
<keyword evidence="1" id="KW-0732">Signal</keyword>
<feature type="signal peptide" evidence="1">
    <location>
        <begin position="1"/>
        <end position="21"/>
    </location>
</feature>
<feature type="chain" id="PRO_5007449712" evidence="1">
    <location>
        <begin position="22"/>
        <end position="167"/>
    </location>
</feature>
<dbReference type="InterPro" id="IPR012533">
    <property type="entry name" value="YcnI-copper_dom"/>
</dbReference>